<evidence type="ECO:0000256" key="2">
    <source>
        <dbReference type="ARBA" id="ARBA00023029"/>
    </source>
</evidence>
<dbReference type="Pfam" id="PF00521">
    <property type="entry name" value="DNA_topoisoIV"/>
    <property type="match status" value="1"/>
</dbReference>
<sequence length="132" mass="16441">MNMIIYYLRIRGEKEDMRIVLELRKHRQIEQIHNFLSYLFRYTNMRISYHCNFVCIGYEDTYTQFSLRSFIELWCNNRIKVIKTSYEIENKNLQRQLNIIDLYLIIRNKILDIITFFQKDRNIEQVQIIFKE</sequence>
<dbReference type="GO" id="GO:0003918">
    <property type="term" value="F:DNA topoisomerase type II (double strand cut, ATP-hydrolyzing) activity"/>
    <property type="evidence" value="ECO:0007669"/>
    <property type="project" value="InterPro"/>
</dbReference>
<reference evidence="7" key="1">
    <citation type="submission" date="2006-09" db="EMBL/GenBank/DDBJ databases">
        <title>Annotation of Plasmodium falciparum Dd2.</title>
        <authorList>
            <consortium name="The Broad Institute Genome Sequencing Platform"/>
            <person name="Volkman S.K."/>
            <person name="Neafsey D.E."/>
            <person name="Dash A.P."/>
            <person name="Chitnis C.E."/>
            <person name="Hartl D.L."/>
            <person name="Young S.K."/>
            <person name="Zeng Q."/>
            <person name="Koehrsen M."/>
            <person name="Alvarado L."/>
            <person name="Berlin A."/>
            <person name="Borenstein D."/>
            <person name="Chapman S.B."/>
            <person name="Chen Z."/>
            <person name="Engels R."/>
            <person name="Freedman E."/>
            <person name="Gellesch M."/>
            <person name="Goldberg J."/>
            <person name="Griggs A."/>
            <person name="Gujja S."/>
            <person name="Heilman E.R."/>
            <person name="Heiman D.I."/>
            <person name="Howarth C."/>
            <person name="Jen D."/>
            <person name="Larson L."/>
            <person name="Mehta T."/>
            <person name="Neiman D."/>
            <person name="Park D."/>
            <person name="Pearson M."/>
            <person name="Roberts A."/>
            <person name="Saif S."/>
            <person name="Shea T."/>
            <person name="Shenoy N."/>
            <person name="Sisk P."/>
            <person name="Stolte C."/>
            <person name="Sykes S."/>
            <person name="Walk T."/>
            <person name="White J."/>
            <person name="Yandava C."/>
            <person name="Haas B."/>
            <person name="Henn M.R."/>
            <person name="Nusbaum C."/>
            <person name="Birren B."/>
        </authorList>
    </citation>
    <scope>NUCLEOTIDE SEQUENCE [LARGE SCALE GENOMIC DNA]</scope>
</reference>
<dbReference type="GO" id="GO:0006265">
    <property type="term" value="P:DNA topological change"/>
    <property type="evidence" value="ECO:0007669"/>
    <property type="project" value="InterPro"/>
</dbReference>
<dbReference type="Gene3D" id="3.90.199.10">
    <property type="entry name" value="Topoisomerase II, domain 5"/>
    <property type="match status" value="1"/>
</dbReference>
<evidence type="ECO:0000256" key="3">
    <source>
        <dbReference type="ARBA" id="ARBA00023125"/>
    </source>
</evidence>
<gene>
    <name evidence="6" type="ORF">PFDG_04836</name>
</gene>
<dbReference type="InterPro" id="IPR013760">
    <property type="entry name" value="Topo_IIA-like_dom_sf"/>
</dbReference>
<dbReference type="AlphaFoldDB" id="A0A0L7M920"/>
<dbReference type="GO" id="GO:0005524">
    <property type="term" value="F:ATP binding"/>
    <property type="evidence" value="ECO:0007669"/>
    <property type="project" value="InterPro"/>
</dbReference>
<dbReference type="PANTHER" id="PTHR43493">
    <property type="entry name" value="DNA GYRASE/TOPOISOMERASE SUBUNIT A"/>
    <property type="match status" value="1"/>
</dbReference>
<keyword evidence="4" id="KW-0413">Isomerase</keyword>
<keyword evidence="3" id="KW-0238">DNA-binding</keyword>
<feature type="domain" description="Topo IIA-type catalytic" evidence="5">
    <location>
        <begin position="14"/>
        <end position="122"/>
    </location>
</feature>
<dbReference type="KEGG" id="pfd:PFDG_04836"/>
<dbReference type="GO" id="GO:0003677">
    <property type="term" value="F:DNA binding"/>
    <property type="evidence" value="ECO:0007669"/>
    <property type="project" value="UniProtKB-KW"/>
</dbReference>
<dbReference type="Gene3D" id="1.10.268.10">
    <property type="entry name" value="Topoisomerase, domain 3"/>
    <property type="match status" value="1"/>
</dbReference>
<dbReference type="EMBL" id="GG702155">
    <property type="protein sequence ID" value="KOB89288.1"/>
    <property type="molecule type" value="Genomic_DNA"/>
</dbReference>
<dbReference type="SUPFAM" id="SSF56719">
    <property type="entry name" value="Type II DNA topoisomerase"/>
    <property type="match status" value="1"/>
</dbReference>
<comment type="similarity">
    <text evidence="1">Belongs to the type II topoisomerase GyrA/ParC subunit family.</text>
</comment>
<accession>A0A0L7M920</accession>
<dbReference type="Gene3D" id="3.30.1360.40">
    <property type="match status" value="1"/>
</dbReference>
<evidence type="ECO:0000256" key="1">
    <source>
        <dbReference type="ARBA" id="ARBA00008263"/>
    </source>
</evidence>
<dbReference type="GO" id="GO:0009330">
    <property type="term" value="C:DNA topoisomerase type II (double strand cut, ATP-hydrolyzing) complex"/>
    <property type="evidence" value="ECO:0007669"/>
    <property type="project" value="TreeGrafter"/>
</dbReference>
<organism evidence="6 7">
    <name type="scientific">Plasmodium falciparum (isolate Dd2)</name>
    <dbReference type="NCBI Taxonomy" id="57267"/>
    <lineage>
        <taxon>Eukaryota</taxon>
        <taxon>Sar</taxon>
        <taxon>Alveolata</taxon>
        <taxon>Apicomplexa</taxon>
        <taxon>Aconoidasida</taxon>
        <taxon>Haemosporida</taxon>
        <taxon>Plasmodiidae</taxon>
        <taxon>Plasmodium</taxon>
        <taxon>Plasmodium (Laverania)</taxon>
    </lineage>
</organism>
<reference evidence="7" key="2">
    <citation type="submission" date="2006-09" db="EMBL/GenBank/DDBJ databases">
        <title>The genome sequence of Plasmodium falciparum Dd2.</title>
        <authorList>
            <consortium name="The Broad Institute Genome Sequencing Platform"/>
            <person name="Birren B."/>
            <person name="Lander E."/>
            <person name="Galagan J."/>
            <person name="Nusbaum C."/>
            <person name="Devon K."/>
            <person name="Henn M."/>
            <person name="Jaffe D."/>
            <person name="Butler J."/>
            <person name="Alvarez P."/>
            <person name="Gnerre S."/>
            <person name="Grabherr M."/>
            <person name="Kleber M."/>
            <person name="Mauceli E."/>
            <person name="Brockman W."/>
            <person name="MacCallum I.A."/>
            <person name="Rounsley S."/>
            <person name="Young S."/>
            <person name="LaButti K."/>
            <person name="Pushparaj V."/>
            <person name="DeCaprio D."/>
            <person name="Crawford M."/>
            <person name="Koehrsen M."/>
            <person name="Engels R."/>
            <person name="Montgomery P."/>
            <person name="Pearson M."/>
            <person name="Howarth C."/>
            <person name="Larson L."/>
            <person name="Luoma S."/>
            <person name="White J."/>
            <person name="Kodira C."/>
            <person name="Zeng Q."/>
            <person name="O'Leary S."/>
            <person name="Yandava C."/>
            <person name="Alvarado L."/>
            <person name="Wirth D."/>
            <person name="Volkman S."/>
            <person name="Hartl D."/>
        </authorList>
    </citation>
    <scope>NUCLEOTIDE SEQUENCE [LARGE SCALE GENOMIC DNA]</scope>
</reference>
<keyword evidence="2" id="KW-0799">Topoisomerase</keyword>
<evidence type="ECO:0000256" key="4">
    <source>
        <dbReference type="ARBA" id="ARBA00023235"/>
    </source>
</evidence>
<dbReference type="InterPro" id="IPR013757">
    <property type="entry name" value="Topo_IIA_A_a_sf"/>
</dbReference>
<dbReference type="PANTHER" id="PTHR43493:SF5">
    <property type="entry name" value="DNA GYRASE SUBUNIT A, CHLOROPLASTIC_MITOCHONDRIAL"/>
    <property type="match status" value="1"/>
</dbReference>
<proteinExistence type="inferred from homology"/>
<dbReference type="InterPro" id="IPR050220">
    <property type="entry name" value="Type_II_DNA_Topoisomerases"/>
</dbReference>
<dbReference type="Proteomes" id="UP000054282">
    <property type="component" value="Unassembled WGS sequence"/>
</dbReference>
<evidence type="ECO:0000259" key="5">
    <source>
        <dbReference type="Pfam" id="PF00521"/>
    </source>
</evidence>
<name>A0A0L7M920_PLAF4</name>
<dbReference type="InterPro" id="IPR013758">
    <property type="entry name" value="Topo_IIA_A/C_ab"/>
</dbReference>
<dbReference type="InterPro" id="IPR002205">
    <property type="entry name" value="Topo_IIA_dom_A"/>
</dbReference>
<protein>
    <recommendedName>
        <fullName evidence="5">Topo IIA-type catalytic domain-containing protein</fullName>
    </recommendedName>
</protein>
<evidence type="ECO:0000313" key="6">
    <source>
        <dbReference type="EMBL" id="KOB89288.1"/>
    </source>
</evidence>
<evidence type="ECO:0000313" key="7">
    <source>
        <dbReference type="Proteomes" id="UP000054282"/>
    </source>
</evidence>